<feature type="non-terminal residue" evidence="1">
    <location>
        <position position="1"/>
    </location>
</feature>
<keyword evidence="2" id="KW-1185">Reference proteome</keyword>
<dbReference type="EMBL" id="QJKJ01004947">
    <property type="protein sequence ID" value="RDX92111.1"/>
    <property type="molecule type" value="Genomic_DNA"/>
</dbReference>
<proteinExistence type="predicted"/>
<organism evidence="1 2">
    <name type="scientific">Mucuna pruriens</name>
    <name type="common">Velvet bean</name>
    <name type="synonym">Dolichos pruriens</name>
    <dbReference type="NCBI Taxonomy" id="157652"/>
    <lineage>
        <taxon>Eukaryota</taxon>
        <taxon>Viridiplantae</taxon>
        <taxon>Streptophyta</taxon>
        <taxon>Embryophyta</taxon>
        <taxon>Tracheophyta</taxon>
        <taxon>Spermatophyta</taxon>
        <taxon>Magnoliopsida</taxon>
        <taxon>eudicotyledons</taxon>
        <taxon>Gunneridae</taxon>
        <taxon>Pentapetalae</taxon>
        <taxon>rosids</taxon>
        <taxon>fabids</taxon>
        <taxon>Fabales</taxon>
        <taxon>Fabaceae</taxon>
        <taxon>Papilionoideae</taxon>
        <taxon>50 kb inversion clade</taxon>
        <taxon>NPAAA clade</taxon>
        <taxon>indigoferoid/millettioid clade</taxon>
        <taxon>Phaseoleae</taxon>
        <taxon>Mucuna</taxon>
    </lineage>
</organism>
<reference evidence="1" key="1">
    <citation type="submission" date="2018-05" db="EMBL/GenBank/DDBJ databases">
        <title>Draft genome of Mucuna pruriens seed.</title>
        <authorList>
            <person name="Nnadi N.E."/>
            <person name="Vos R."/>
            <person name="Hasami M.H."/>
            <person name="Devisetty U.K."/>
            <person name="Aguiy J.C."/>
        </authorList>
    </citation>
    <scope>NUCLEOTIDE SEQUENCE [LARGE SCALE GENOMIC DNA]</scope>
    <source>
        <strain evidence="1">JCA_2017</strain>
    </source>
</reference>
<evidence type="ECO:0000313" key="2">
    <source>
        <dbReference type="Proteomes" id="UP000257109"/>
    </source>
</evidence>
<name>A0A371GNH5_MUCPR</name>
<dbReference type="AlphaFoldDB" id="A0A371GNH5"/>
<protein>
    <submittedName>
        <fullName evidence="1">Uncharacterized protein</fullName>
    </submittedName>
</protein>
<feature type="non-terminal residue" evidence="1">
    <location>
        <position position="158"/>
    </location>
</feature>
<evidence type="ECO:0000313" key="1">
    <source>
        <dbReference type="EMBL" id="RDX92111.1"/>
    </source>
</evidence>
<accession>A0A371GNH5</accession>
<gene>
    <name evidence="1" type="ORF">CR513_25810</name>
</gene>
<comment type="caution">
    <text evidence="1">The sequence shown here is derived from an EMBL/GenBank/DDBJ whole genome shotgun (WGS) entry which is preliminary data.</text>
</comment>
<sequence length="158" mass="18602">MLEFLLTSYSLKDPRQELASNNRVVQEYFQRIYLLASSRLPIVVDFLQSMKVLDQTTNFHSHLMCLNKCSSSMVFFQSNCCFVRPKLANDEEYQWTVECSLTICYCFIITGRLRRLVVKLKIQSNTADDFNRLKERSRVTREDEEFLMEADGTRKLLS</sequence>
<dbReference type="Proteomes" id="UP000257109">
    <property type="component" value="Unassembled WGS sequence"/>
</dbReference>